<dbReference type="Proteomes" id="UP000603227">
    <property type="component" value="Unassembled WGS sequence"/>
</dbReference>
<dbReference type="Gene3D" id="1.10.101.10">
    <property type="entry name" value="PGBD-like superfamily/PGBD"/>
    <property type="match status" value="1"/>
</dbReference>
<reference evidence="2" key="1">
    <citation type="journal article" date="2014" name="Int. J. Syst. Evol. Microbiol.">
        <title>Complete genome sequence of Corynebacterium casei LMG S-19264T (=DSM 44701T), isolated from a smear-ripened cheese.</title>
        <authorList>
            <consortium name="US DOE Joint Genome Institute (JGI-PGF)"/>
            <person name="Walter F."/>
            <person name="Albersmeier A."/>
            <person name="Kalinowski J."/>
            <person name="Ruckert C."/>
        </authorList>
    </citation>
    <scope>NUCLEOTIDE SEQUENCE</scope>
    <source>
        <strain evidence="2">CGMCC 4.7403</strain>
    </source>
</reference>
<evidence type="ECO:0000256" key="1">
    <source>
        <dbReference type="SAM" id="SignalP"/>
    </source>
</evidence>
<organism evidence="2 3">
    <name type="scientific">Streptomyces capitiformicae</name>
    <dbReference type="NCBI Taxonomy" id="2014920"/>
    <lineage>
        <taxon>Bacteria</taxon>
        <taxon>Bacillati</taxon>
        <taxon>Actinomycetota</taxon>
        <taxon>Actinomycetes</taxon>
        <taxon>Kitasatosporales</taxon>
        <taxon>Streptomycetaceae</taxon>
        <taxon>Streptomyces</taxon>
    </lineage>
</organism>
<feature type="chain" id="PRO_5037572562" description="Peptidoglycan-binding protein" evidence="1">
    <location>
        <begin position="33"/>
        <end position="155"/>
    </location>
</feature>
<comment type="caution">
    <text evidence="2">The sequence shown here is derived from an EMBL/GenBank/DDBJ whole genome shotgun (WGS) entry which is preliminary data.</text>
</comment>
<keyword evidence="3" id="KW-1185">Reference proteome</keyword>
<dbReference type="RefSeq" id="WP_189788035.1">
    <property type="nucleotide sequence ID" value="NZ_BNAT01000060.1"/>
</dbReference>
<evidence type="ECO:0008006" key="4">
    <source>
        <dbReference type="Google" id="ProtNLM"/>
    </source>
</evidence>
<gene>
    <name evidence="2" type="ORF">GCM10017771_88180</name>
</gene>
<accession>A0A918ZPX9</accession>
<evidence type="ECO:0000313" key="2">
    <source>
        <dbReference type="EMBL" id="GHE64642.1"/>
    </source>
</evidence>
<reference evidence="2" key="2">
    <citation type="submission" date="2020-09" db="EMBL/GenBank/DDBJ databases">
        <authorList>
            <person name="Sun Q."/>
            <person name="Zhou Y."/>
        </authorList>
    </citation>
    <scope>NUCLEOTIDE SEQUENCE</scope>
    <source>
        <strain evidence="2">CGMCC 4.7403</strain>
    </source>
</reference>
<dbReference type="SUPFAM" id="SSF47090">
    <property type="entry name" value="PGBD-like"/>
    <property type="match status" value="1"/>
</dbReference>
<evidence type="ECO:0000313" key="3">
    <source>
        <dbReference type="Proteomes" id="UP000603227"/>
    </source>
</evidence>
<sequence length="155" mass="16263">MRPNLVTRTLVSLTTVVGIAAGTLAGASTSFAASESAQQPQVVAAAPAAQLATVNLGLSTNQAKGVQRWLARFWGYTGEIDGQLGTNSWKAFQRHLKAHAGYTGEIDGIVGSGTLKALQRHLKASWGYTGEIDADPGPGTRAAFARFANWCVTSF</sequence>
<dbReference type="InterPro" id="IPR036366">
    <property type="entry name" value="PGBDSf"/>
</dbReference>
<dbReference type="AlphaFoldDB" id="A0A918ZPX9"/>
<dbReference type="InterPro" id="IPR036365">
    <property type="entry name" value="PGBD-like_sf"/>
</dbReference>
<dbReference type="EMBL" id="BNAT01000060">
    <property type="protein sequence ID" value="GHE64642.1"/>
    <property type="molecule type" value="Genomic_DNA"/>
</dbReference>
<feature type="signal peptide" evidence="1">
    <location>
        <begin position="1"/>
        <end position="32"/>
    </location>
</feature>
<keyword evidence="1" id="KW-0732">Signal</keyword>
<protein>
    <recommendedName>
        <fullName evidence="4">Peptidoglycan-binding protein</fullName>
    </recommendedName>
</protein>
<proteinExistence type="predicted"/>
<name>A0A918ZPX9_9ACTN</name>